<dbReference type="InterPro" id="IPR009057">
    <property type="entry name" value="Homeodomain-like_sf"/>
</dbReference>
<dbReference type="PROSITE" id="PS50071">
    <property type="entry name" value="HOMEOBOX_2"/>
    <property type="match status" value="1"/>
</dbReference>
<dbReference type="Proteomes" id="UP000287033">
    <property type="component" value="Unassembled WGS sequence"/>
</dbReference>
<evidence type="ECO:0000256" key="2">
    <source>
        <dbReference type="ARBA" id="ARBA00023125"/>
    </source>
</evidence>
<dbReference type="PANTHER" id="PTHR24339">
    <property type="entry name" value="HOMEOBOX PROTEIN EMX-RELATED"/>
    <property type="match status" value="1"/>
</dbReference>
<dbReference type="GO" id="GO:0007417">
    <property type="term" value="P:central nervous system development"/>
    <property type="evidence" value="ECO:0007669"/>
    <property type="project" value="TreeGrafter"/>
</dbReference>
<dbReference type="PRINTS" id="PR00031">
    <property type="entry name" value="HTHREPRESSR"/>
</dbReference>
<comment type="subcellular location">
    <subcellularLocation>
        <location evidence="1 5 6">Nucleus</location>
    </subcellularLocation>
</comment>
<dbReference type="STRING" id="137246.A0A401SP22"/>
<dbReference type="PANTHER" id="PTHR24339:SF67">
    <property type="entry name" value="GNOT1 HOMEODOMAIN PROTEIN-RELATED"/>
    <property type="match status" value="1"/>
</dbReference>
<evidence type="ECO:0000256" key="5">
    <source>
        <dbReference type="PROSITE-ProRule" id="PRU00108"/>
    </source>
</evidence>
<reference evidence="8 9" key="1">
    <citation type="journal article" date="2018" name="Nat. Ecol. Evol.">
        <title>Shark genomes provide insights into elasmobranch evolution and the origin of vertebrates.</title>
        <authorList>
            <person name="Hara Y"/>
            <person name="Yamaguchi K"/>
            <person name="Onimaru K"/>
            <person name="Kadota M"/>
            <person name="Koyanagi M"/>
            <person name="Keeley SD"/>
            <person name="Tatsumi K"/>
            <person name="Tanaka K"/>
            <person name="Motone F"/>
            <person name="Kageyama Y"/>
            <person name="Nozu R"/>
            <person name="Adachi N"/>
            <person name="Nishimura O"/>
            <person name="Nakagawa R"/>
            <person name="Tanegashima C"/>
            <person name="Kiyatake I"/>
            <person name="Matsumoto R"/>
            <person name="Murakumo K"/>
            <person name="Nishida K"/>
            <person name="Terakita A"/>
            <person name="Kuratani S"/>
            <person name="Sato K"/>
            <person name="Hyodo S Kuraku.S."/>
        </authorList>
    </citation>
    <scope>NUCLEOTIDE SEQUENCE [LARGE SCALE GENOMIC DNA]</scope>
</reference>
<keyword evidence="2 5" id="KW-0238">DNA-binding</keyword>
<dbReference type="GO" id="GO:0000981">
    <property type="term" value="F:DNA-binding transcription factor activity, RNA polymerase II-specific"/>
    <property type="evidence" value="ECO:0007669"/>
    <property type="project" value="InterPro"/>
</dbReference>
<gene>
    <name evidence="8" type="ORF">chiPu_0010583</name>
</gene>
<proteinExistence type="predicted"/>
<dbReference type="InterPro" id="IPR050877">
    <property type="entry name" value="EMX-VAX-Noto_Homeobox_TFs"/>
</dbReference>
<dbReference type="PROSITE" id="PS00027">
    <property type="entry name" value="HOMEOBOX_1"/>
    <property type="match status" value="1"/>
</dbReference>
<dbReference type="OrthoDB" id="6159439at2759"/>
<evidence type="ECO:0000256" key="6">
    <source>
        <dbReference type="RuleBase" id="RU000682"/>
    </source>
</evidence>
<keyword evidence="4 5" id="KW-0539">Nucleus</keyword>
<dbReference type="AlphaFoldDB" id="A0A401SP22"/>
<dbReference type="SMART" id="SM00389">
    <property type="entry name" value="HOX"/>
    <property type="match status" value="1"/>
</dbReference>
<dbReference type="SUPFAM" id="SSF46689">
    <property type="entry name" value="Homeodomain-like"/>
    <property type="match status" value="1"/>
</dbReference>
<evidence type="ECO:0000256" key="4">
    <source>
        <dbReference type="ARBA" id="ARBA00023242"/>
    </source>
</evidence>
<accession>A0A401SP22</accession>
<keyword evidence="3 5" id="KW-0371">Homeobox</keyword>
<organism evidence="8 9">
    <name type="scientific">Chiloscyllium punctatum</name>
    <name type="common">Brownbanded bambooshark</name>
    <name type="synonym">Hemiscyllium punctatum</name>
    <dbReference type="NCBI Taxonomy" id="137246"/>
    <lineage>
        <taxon>Eukaryota</taxon>
        <taxon>Metazoa</taxon>
        <taxon>Chordata</taxon>
        <taxon>Craniata</taxon>
        <taxon>Vertebrata</taxon>
        <taxon>Chondrichthyes</taxon>
        <taxon>Elasmobranchii</taxon>
        <taxon>Galeomorphii</taxon>
        <taxon>Galeoidea</taxon>
        <taxon>Orectolobiformes</taxon>
        <taxon>Hemiscylliidae</taxon>
        <taxon>Chiloscyllium</taxon>
    </lineage>
</organism>
<name>A0A401SP22_CHIPU</name>
<dbReference type="InterPro" id="IPR001356">
    <property type="entry name" value="HD"/>
</dbReference>
<feature type="domain" description="Homeobox" evidence="7">
    <location>
        <begin position="109"/>
        <end position="169"/>
    </location>
</feature>
<evidence type="ECO:0000259" key="7">
    <source>
        <dbReference type="PROSITE" id="PS50071"/>
    </source>
</evidence>
<keyword evidence="9" id="KW-1185">Reference proteome</keyword>
<dbReference type="GO" id="GO:0005634">
    <property type="term" value="C:nucleus"/>
    <property type="evidence" value="ECO:0007669"/>
    <property type="project" value="UniProtKB-SubCell"/>
</dbReference>
<dbReference type="InterPro" id="IPR000047">
    <property type="entry name" value="HTH_motif"/>
</dbReference>
<protein>
    <recommendedName>
        <fullName evidence="7">Homeobox domain-containing protein</fullName>
    </recommendedName>
</protein>
<evidence type="ECO:0000256" key="3">
    <source>
        <dbReference type="ARBA" id="ARBA00023155"/>
    </source>
</evidence>
<dbReference type="GO" id="GO:0030182">
    <property type="term" value="P:neuron differentiation"/>
    <property type="evidence" value="ECO:0007669"/>
    <property type="project" value="TreeGrafter"/>
</dbReference>
<comment type="caution">
    <text evidence="8">The sequence shown here is derived from an EMBL/GenBank/DDBJ whole genome shotgun (WGS) entry which is preliminary data.</text>
</comment>
<dbReference type="CDD" id="cd00086">
    <property type="entry name" value="homeodomain"/>
    <property type="match status" value="1"/>
</dbReference>
<evidence type="ECO:0000313" key="9">
    <source>
        <dbReference type="Proteomes" id="UP000287033"/>
    </source>
</evidence>
<dbReference type="Pfam" id="PF00046">
    <property type="entry name" value="Homeodomain"/>
    <property type="match status" value="1"/>
</dbReference>
<dbReference type="InterPro" id="IPR017970">
    <property type="entry name" value="Homeobox_CS"/>
</dbReference>
<sequence>MERALSAAALPDCCAFYPAPCTKFREAAPAGKRDFTVEFLLSKPPPERAACTEHNLQPYPCVPLPACCPALCQSPGYYPSPWHSCFAMYRADWRFSPAPLVCPSPARQVKLKRYRAIFTQEQLAVLEREFKKNHYIVGPQRVTLAAAVGLTVLQVKVWFQNRRIKWKRDTEKCQTGRAVCEEGDVEDSQDGH</sequence>
<dbReference type="EMBL" id="BEZZ01000413">
    <property type="protein sequence ID" value="GCC32123.1"/>
    <property type="molecule type" value="Genomic_DNA"/>
</dbReference>
<evidence type="ECO:0000256" key="1">
    <source>
        <dbReference type="ARBA" id="ARBA00004123"/>
    </source>
</evidence>
<dbReference type="GO" id="GO:0000978">
    <property type="term" value="F:RNA polymerase II cis-regulatory region sequence-specific DNA binding"/>
    <property type="evidence" value="ECO:0007669"/>
    <property type="project" value="TreeGrafter"/>
</dbReference>
<evidence type="ECO:0000313" key="8">
    <source>
        <dbReference type="EMBL" id="GCC32123.1"/>
    </source>
</evidence>
<dbReference type="Gene3D" id="1.10.10.60">
    <property type="entry name" value="Homeodomain-like"/>
    <property type="match status" value="1"/>
</dbReference>
<feature type="DNA-binding region" description="Homeobox" evidence="5">
    <location>
        <begin position="111"/>
        <end position="170"/>
    </location>
</feature>